<feature type="domain" description="Rad50/SbcC-type AAA" evidence="2">
    <location>
        <begin position="5"/>
        <end position="245"/>
    </location>
</feature>
<protein>
    <recommendedName>
        <fullName evidence="2">Rad50/SbcC-type AAA domain-containing protein</fullName>
    </recommendedName>
</protein>
<evidence type="ECO:0000256" key="1">
    <source>
        <dbReference type="SAM" id="Coils"/>
    </source>
</evidence>
<accession>A0A5R9KVY8</accession>
<gene>
    <name evidence="3" type="ORF">FEN17_12655</name>
</gene>
<dbReference type="Proteomes" id="UP000306402">
    <property type="component" value="Unassembled WGS sequence"/>
</dbReference>
<dbReference type="RefSeq" id="WP_138365721.1">
    <property type="nucleotide sequence ID" value="NZ_VCEJ01000004.1"/>
</dbReference>
<dbReference type="EMBL" id="VCEJ01000004">
    <property type="protein sequence ID" value="TLV00341.1"/>
    <property type="molecule type" value="Genomic_DNA"/>
</dbReference>
<dbReference type="Gene3D" id="3.40.50.300">
    <property type="entry name" value="P-loop containing nucleotide triphosphate hydrolases"/>
    <property type="match status" value="1"/>
</dbReference>
<reference evidence="3 4" key="1">
    <citation type="submission" date="2019-05" db="EMBL/GenBank/DDBJ databases">
        <authorList>
            <person name="Qu J.-H."/>
        </authorList>
    </citation>
    <scope>NUCLEOTIDE SEQUENCE [LARGE SCALE GENOMIC DNA]</scope>
    <source>
        <strain evidence="3 4">T17</strain>
    </source>
</reference>
<name>A0A5R9KVY8_9BACT</name>
<dbReference type="OrthoDB" id="7029750at2"/>
<keyword evidence="1" id="KW-0175">Coiled coil</keyword>
<comment type="caution">
    <text evidence="3">The sequence shown here is derived from an EMBL/GenBank/DDBJ whole genome shotgun (WGS) entry which is preliminary data.</text>
</comment>
<dbReference type="GO" id="GO:0016887">
    <property type="term" value="F:ATP hydrolysis activity"/>
    <property type="evidence" value="ECO:0007669"/>
    <property type="project" value="InterPro"/>
</dbReference>
<dbReference type="Pfam" id="PF13476">
    <property type="entry name" value="AAA_23"/>
    <property type="match status" value="1"/>
</dbReference>
<keyword evidence="4" id="KW-1185">Reference proteome</keyword>
<feature type="coiled-coil region" evidence="1">
    <location>
        <begin position="232"/>
        <end position="266"/>
    </location>
</feature>
<evidence type="ECO:0000313" key="4">
    <source>
        <dbReference type="Proteomes" id="UP000306402"/>
    </source>
</evidence>
<dbReference type="SUPFAM" id="SSF52540">
    <property type="entry name" value="P-loop containing nucleoside triphosphate hydrolases"/>
    <property type="match status" value="1"/>
</dbReference>
<organism evidence="3 4">
    <name type="scientific">Dyadobacter luticola</name>
    <dbReference type="NCBI Taxonomy" id="1979387"/>
    <lineage>
        <taxon>Bacteria</taxon>
        <taxon>Pseudomonadati</taxon>
        <taxon>Bacteroidota</taxon>
        <taxon>Cytophagia</taxon>
        <taxon>Cytophagales</taxon>
        <taxon>Spirosomataceae</taxon>
        <taxon>Dyadobacter</taxon>
    </lineage>
</organism>
<dbReference type="InterPro" id="IPR027417">
    <property type="entry name" value="P-loop_NTPase"/>
</dbReference>
<dbReference type="AlphaFoldDB" id="A0A5R9KVY8"/>
<evidence type="ECO:0000313" key="3">
    <source>
        <dbReference type="EMBL" id="TLV00341.1"/>
    </source>
</evidence>
<proteinExistence type="predicted"/>
<dbReference type="InterPro" id="IPR038729">
    <property type="entry name" value="Rad50/SbcC_AAA"/>
</dbReference>
<evidence type="ECO:0000259" key="2">
    <source>
        <dbReference type="Pfam" id="PF13476"/>
    </source>
</evidence>
<sequence length="738" mass="85078">MLIRKISISNFMCYYGTENNFNFVEGLNIILGANGYGKSKLYDAFQWVFNNGITDTSPRSIPGGLKTTNLVKGELISEKARVECEIGKFVETKVVIEVENVRNGSLKQYQLIRTYGIQRLDEKTWIEPGSSEFQILEYDIISYKPIPDNLHDEVLDRLIPTDVRPYLWFQGERGISNLIDTSSNASLKVVIKRLSDIDRWEEYIRVAEKAHESARSAFDQELKKSQKDRAKIIELQTEQRLLEQDVRQIEQQITNASQNQQHAQEKKDSLLASIEFAETINKLIKERYKAETSYTAATKQSDSFDEILSKSLFNDNWVLMNTSFLIEKFEEKLTAYDDVVADRKYQANLTKQAAEKLQVRLPENVPEPMYVRSMMEKEHCLVCDRPAPRGTDAFIAINSLLKSEPEIIPTEKQRKNLRPFFRHYYQAGLGMKYSIDTIPERVQKSILQQNYIRENVRTLKDELDSKIRELQQQEQLSGITNARDIVNSMNIAVDDIQKYEGDLVTDMNKKNQKESRLREINDILARLSEGQVPPHLTKKKAILFDLVELTKRIKKTKYEELVRQLEDTANLHYKNINAPTGAFYGRIRFIDTTDGGYRPAIIDNDSKEVGNLNTSLVSSLKLSIVMAIVSANKTRNYASYYPLISDAPVSDFDVVKSMTFFKETANTFTQSIVIVKELLIEDDSRDGRYKPDMDRLVELKEQLELNSKELNVYQLDMPDGIANSFRNEIEVTIQKIKI</sequence>
<dbReference type="GO" id="GO:0006302">
    <property type="term" value="P:double-strand break repair"/>
    <property type="evidence" value="ECO:0007669"/>
    <property type="project" value="InterPro"/>
</dbReference>